<evidence type="ECO:0000313" key="1">
    <source>
        <dbReference type="EMBL" id="SFJ01376.1"/>
    </source>
</evidence>
<dbReference type="InterPro" id="IPR007171">
    <property type="entry name" value="DUF371"/>
</dbReference>
<dbReference type="OMA" id="GDCIICI"/>
<accession>A0A1I3MXI9</accession>
<proteinExistence type="predicted"/>
<dbReference type="PANTHER" id="PTHR40696:SF1">
    <property type="entry name" value="DUF371 DOMAIN-CONTAINING PROTEIN"/>
    <property type="match status" value="1"/>
</dbReference>
<dbReference type="Gene3D" id="2.60.120.630">
    <property type="entry name" value="mth639 domain like"/>
    <property type="match status" value="1"/>
</dbReference>
<protein>
    <recommendedName>
        <fullName evidence="3">DUF371 domain-containing protein</fullName>
    </recommendedName>
</protein>
<organism evidence="1 2">
    <name type="scientific">Natronobacterium gregoryi</name>
    <dbReference type="NCBI Taxonomy" id="44930"/>
    <lineage>
        <taxon>Archaea</taxon>
        <taxon>Methanobacteriati</taxon>
        <taxon>Methanobacteriota</taxon>
        <taxon>Stenosarchaea group</taxon>
        <taxon>Halobacteria</taxon>
        <taxon>Halobacteriales</taxon>
        <taxon>Natrialbaceae</taxon>
        <taxon>Natronobacterium</taxon>
    </lineage>
</organism>
<dbReference type="PANTHER" id="PTHR40696">
    <property type="entry name" value="DUF371 FAMILY PROTEIN"/>
    <property type="match status" value="1"/>
</dbReference>
<reference evidence="1 2" key="1">
    <citation type="submission" date="2016-10" db="EMBL/GenBank/DDBJ databases">
        <authorList>
            <person name="de Groot N.N."/>
        </authorList>
    </citation>
    <scope>NUCLEOTIDE SEQUENCE [LARGE SCALE GENOMIC DNA]</scope>
    <source>
        <strain evidence="1 2">SP2</strain>
    </source>
</reference>
<dbReference type="InterPro" id="IPR023131">
    <property type="entry name" value="Mth639-like_dom_sf"/>
</dbReference>
<evidence type="ECO:0008006" key="3">
    <source>
        <dbReference type="Google" id="ProtNLM"/>
    </source>
</evidence>
<dbReference type="EMBL" id="FORO01000011">
    <property type="protein sequence ID" value="SFJ01376.1"/>
    <property type="molecule type" value="Genomic_DNA"/>
</dbReference>
<dbReference type="Proteomes" id="UP000182829">
    <property type="component" value="Unassembled WGS sequence"/>
</dbReference>
<dbReference type="AlphaFoldDB" id="A0A1I3MXI9"/>
<dbReference type="Pfam" id="PF04027">
    <property type="entry name" value="DUF371"/>
    <property type="match status" value="1"/>
</dbReference>
<name>A0A1I3MXI9_9EURY</name>
<evidence type="ECO:0000313" key="2">
    <source>
        <dbReference type="Proteomes" id="UP000182829"/>
    </source>
</evidence>
<sequence>MTDSKPDETVRTTIVAPQPSAGVVSPPDHRTERNRYRYRFDPVFRIRTNSRHTMEREEVIHARGHENVRAEHASTFEVTTDDYLTPAGDCILAIEADRAPADFDPDFVAACQNADATITVELETAGHVDSVTGRGDPALEFTNERSAVGRTSEYVDDRTMLLEADFAAEGFDRDLVGALTEGAEVTVTFRVE</sequence>
<gene>
    <name evidence="1" type="ORF">SAMN05443661_11171</name>
</gene>